<gene>
    <name evidence="2" type="ORF">MNOR_LOCUS3696</name>
</gene>
<feature type="region of interest" description="Disordered" evidence="1">
    <location>
        <begin position="1"/>
        <end position="48"/>
    </location>
</feature>
<evidence type="ECO:0000313" key="3">
    <source>
        <dbReference type="Proteomes" id="UP001497623"/>
    </source>
</evidence>
<reference evidence="2 3" key="1">
    <citation type="submission" date="2024-05" db="EMBL/GenBank/DDBJ databases">
        <authorList>
            <person name="Wallberg A."/>
        </authorList>
    </citation>
    <scope>NUCLEOTIDE SEQUENCE [LARGE SCALE GENOMIC DNA]</scope>
</reference>
<sequence>MGGEVSAFIKPRQSIAGGPKGSSNVDGVGGTSRQHQQNDGASRRQHLRGNYELVQGRMLKLDSNNKQDIHDDLFNLYNNRRLRMRNPRCREDSGYESSA</sequence>
<name>A0AAV2PRA6_MEGNR</name>
<feature type="non-terminal residue" evidence="2">
    <location>
        <position position="99"/>
    </location>
</feature>
<comment type="caution">
    <text evidence="2">The sequence shown here is derived from an EMBL/GenBank/DDBJ whole genome shotgun (WGS) entry which is preliminary data.</text>
</comment>
<organism evidence="2 3">
    <name type="scientific">Meganyctiphanes norvegica</name>
    <name type="common">Northern krill</name>
    <name type="synonym">Thysanopoda norvegica</name>
    <dbReference type="NCBI Taxonomy" id="48144"/>
    <lineage>
        <taxon>Eukaryota</taxon>
        <taxon>Metazoa</taxon>
        <taxon>Ecdysozoa</taxon>
        <taxon>Arthropoda</taxon>
        <taxon>Crustacea</taxon>
        <taxon>Multicrustacea</taxon>
        <taxon>Malacostraca</taxon>
        <taxon>Eumalacostraca</taxon>
        <taxon>Eucarida</taxon>
        <taxon>Euphausiacea</taxon>
        <taxon>Euphausiidae</taxon>
        <taxon>Meganyctiphanes</taxon>
    </lineage>
</organism>
<dbReference type="Proteomes" id="UP001497623">
    <property type="component" value="Unassembled WGS sequence"/>
</dbReference>
<evidence type="ECO:0000256" key="1">
    <source>
        <dbReference type="SAM" id="MobiDB-lite"/>
    </source>
</evidence>
<dbReference type="AlphaFoldDB" id="A0AAV2PRA6"/>
<feature type="compositionally biased region" description="Polar residues" evidence="1">
    <location>
        <begin position="21"/>
        <end position="40"/>
    </location>
</feature>
<dbReference type="EMBL" id="CAXKWB010001290">
    <property type="protein sequence ID" value="CAL4063893.1"/>
    <property type="molecule type" value="Genomic_DNA"/>
</dbReference>
<accession>A0AAV2PRA6</accession>
<protein>
    <submittedName>
        <fullName evidence="2">Uncharacterized protein</fullName>
    </submittedName>
</protein>
<evidence type="ECO:0000313" key="2">
    <source>
        <dbReference type="EMBL" id="CAL4063893.1"/>
    </source>
</evidence>
<proteinExistence type="predicted"/>
<keyword evidence="3" id="KW-1185">Reference proteome</keyword>